<accession>A0A7W8YS35</accession>
<proteinExistence type="predicted"/>
<dbReference type="RefSeq" id="WP_183866808.1">
    <property type="nucleotide sequence ID" value="NZ_JACHCF010000004.1"/>
</dbReference>
<reference evidence="1 2" key="1">
    <citation type="submission" date="2020-08" db="EMBL/GenBank/DDBJ databases">
        <title>Genomic Encyclopedia of Type Strains, Phase IV (KMG-V): Genome sequencing to study the core and pangenomes of soil and plant-associated prokaryotes.</title>
        <authorList>
            <person name="Whitman W."/>
        </authorList>
    </citation>
    <scope>NUCLEOTIDE SEQUENCE [LARGE SCALE GENOMIC DNA]</scope>
    <source>
        <strain evidence="1 2">MP7CTX6</strain>
    </source>
</reference>
<dbReference type="SUPFAM" id="SSF56059">
    <property type="entry name" value="Glutathione synthetase ATP-binding domain-like"/>
    <property type="match status" value="1"/>
</dbReference>
<dbReference type="AlphaFoldDB" id="A0A7W8YS35"/>
<dbReference type="Proteomes" id="UP000537718">
    <property type="component" value="Unassembled WGS sequence"/>
</dbReference>
<dbReference type="EMBL" id="JACHCF010000004">
    <property type="protein sequence ID" value="MBB5620789.1"/>
    <property type="molecule type" value="Genomic_DNA"/>
</dbReference>
<evidence type="ECO:0000313" key="2">
    <source>
        <dbReference type="Proteomes" id="UP000537718"/>
    </source>
</evidence>
<gene>
    <name evidence="1" type="ORF">HDE69_001842</name>
</gene>
<organism evidence="1 2">
    <name type="scientific">Pedobacter cryoconitis</name>
    <dbReference type="NCBI Taxonomy" id="188932"/>
    <lineage>
        <taxon>Bacteria</taxon>
        <taxon>Pseudomonadati</taxon>
        <taxon>Bacteroidota</taxon>
        <taxon>Sphingobacteriia</taxon>
        <taxon>Sphingobacteriales</taxon>
        <taxon>Sphingobacteriaceae</taxon>
        <taxon>Pedobacter</taxon>
    </lineage>
</organism>
<name>A0A7W8YS35_9SPHI</name>
<comment type="caution">
    <text evidence="1">The sequence shown here is derived from an EMBL/GenBank/DDBJ whole genome shotgun (WGS) entry which is preliminary data.</text>
</comment>
<protein>
    <recommendedName>
        <fullName evidence="3">ATP-grasp domain-containing protein</fullName>
    </recommendedName>
</protein>
<evidence type="ECO:0008006" key="3">
    <source>
        <dbReference type="Google" id="ProtNLM"/>
    </source>
</evidence>
<evidence type="ECO:0000313" key="1">
    <source>
        <dbReference type="EMBL" id="MBB5620789.1"/>
    </source>
</evidence>
<sequence>MELYTNVLESIISDIENSTAQVIEKKPVKETFELWHDPVLYNNLSGNIGAVFVRALLNKLNVNEHHVFRWRLDNKYRQYQILNHYFPGCVAKTIGLSELLAENDGHKKIRELCENGFFVKSTLGHRTGQAGSFDRTAELDDIIKLHQEKEGQEKENQPEQWILQERLDLNEEFRVHTFGNDLIYGLTFIMAGQDSSKSSAAEIFVQKILTTLPATILQGTLIGWDVGITHANEYYIIEANFTGFHPEFYAGFQTSGYFGDTDYGPAMCAWLNNYFRNKYQISIDTVEQNFRSTSPFFEEFLYYKSIFNDEYISILQNKTKGIRAFAIIYLGTGANPFLAKLIEYFLQEDFAKEYFLITSKETVQAIADQFSGDQLILIIDEHKLFLPEEYPLIRQLSYQERKKICCDKLLTKIEEKYYFIL</sequence>